<evidence type="ECO:0000256" key="9">
    <source>
        <dbReference type="PROSITE-ProRule" id="PRU01023"/>
    </source>
</evidence>
<dbReference type="Pfam" id="PF25376">
    <property type="entry name" value="Pre-PUA_NSUN2"/>
    <property type="match status" value="1"/>
</dbReference>
<evidence type="ECO:0000256" key="10">
    <source>
        <dbReference type="SAM" id="MobiDB-lite"/>
    </source>
</evidence>
<evidence type="ECO:0000259" key="11">
    <source>
        <dbReference type="PROSITE" id="PS51686"/>
    </source>
</evidence>
<feature type="binding site" evidence="9">
    <location>
        <position position="281"/>
    </location>
    <ligand>
        <name>S-adenosyl-L-methionine</name>
        <dbReference type="ChEBI" id="CHEBI:59789"/>
    </ligand>
</feature>
<keyword evidence="3 9" id="KW-0489">Methyltransferase</keyword>
<proteinExistence type="inferred from homology"/>
<comment type="similarity">
    <text evidence="9">Belongs to the class I-like SAM-binding methyltransferase superfamily. RsmB/NOP family.</text>
</comment>
<dbReference type="PRINTS" id="PR02008">
    <property type="entry name" value="RCMTFAMILY"/>
</dbReference>
<dbReference type="OrthoDB" id="6093671at2759"/>
<dbReference type="VEuPathDB" id="AmoebaDB:NAEGRDRAFT_80707"/>
<accession>D2VP37</accession>
<keyword evidence="5 9" id="KW-0949">S-adenosyl-L-methionine</keyword>
<dbReference type="InterPro" id="IPR023267">
    <property type="entry name" value="RCMT"/>
</dbReference>
<dbReference type="InParanoid" id="D2VP37"/>
<feature type="active site" description="Nucleophile" evidence="9">
    <location>
        <position position="334"/>
    </location>
</feature>
<dbReference type="PROSITE" id="PS51686">
    <property type="entry name" value="SAM_MT_RSMB_NOP"/>
    <property type="match status" value="1"/>
</dbReference>
<dbReference type="RefSeq" id="XP_002674108.1">
    <property type="nucleotide sequence ID" value="XM_002674062.1"/>
</dbReference>
<feature type="compositionally biased region" description="Low complexity" evidence="10">
    <location>
        <begin position="1"/>
        <end position="20"/>
    </location>
</feature>
<dbReference type="GO" id="GO:0005634">
    <property type="term" value="C:nucleus"/>
    <property type="evidence" value="ECO:0007669"/>
    <property type="project" value="UniProtKB-SubCell"/>
</dbReference>
<sequence>MSQQPTTTTETSSSSTTTESKNVWVPEKTRKGDLKTNKIFEQYYFDQQRVVDSQEELKDMVDAFRKTLPISFRINQSIPKSSQEKLKQKIRNFAEAISKIRIDDSAVSQYLHEPSKVETEPEYASLKPVPFIPDDLVWQMHDHVTKNLLRKQPEFSEFRNFLMRETEKGNFCRQEVVSMLPPLMFTNWKPSDKVLDMCAAPGSKTSQLVELLYQSSGGDSKNISGFVIANDNDVKRAYLLVHQLQRLNFLFPHLMITNHDATKYPQFTTEPKLKFDKVLCDIMCSGDGTIRKSPQVWRQWKANMGHGLHKLQVDCVLRAFDMLNVGGEIVYSTCTLNPIEDEAVVAEIIRRTKGKLVLQDLSSRYPSLKYKPGMTNWVVTSKKGELLPSFEYARKYNSDNRITESEFAKDDVKDMNMHYTMRILPNQNNTGGFYIAHFKKVADLDEPISEYNENTEETIKQFKGRGIQKDTIQSMEPEKLEKILDFYGVNRDNFKNEQFCLRTTDSATELDSVRKVMYISPSVRKFVEHNMNDGQQFNIINCGIRVFARNKAQFLRCRYRMTQEAATLLWDNTNSHRKIELNRENFIKFLVEPQVSPKIFEENGQKEEAEKISQMEPGGVLVKIKDEDEDSHDNIVVIGFKGNITISRHIKYDQVSIVLKSIGCDIEPKKKKITLEKTTETEEEIEDIEDDE</sequence>
<evidence type="ECO:0000313" key="13">
    <source>
        <dbReference type="Proteomes" id="UP000006671"/>
    </source>
</evidence>
<dbReference type="FunCoup" id="D2VP37">
    <property type="interactions" value="813"/>
</dbReference>
<dbReference type="Gene3D" id="3.40.50.150">
    <property type="entry name" value="Vaccinia Virus protein VP39"/>
    <property type="match status" value="1"/>
</dbReference>
<dbReference type="Proteomes" id="UP000006671">
    <property type="component" value="Unassembled WGS sequence"/>
</dbReference>
<evidence type="ECO:0000256" key="8">
    <source>
        <dbReference type="ARBA" id="ARBA00023242"/>
    </source>
</evidence>
<evidence type="ECO:0000313" key="12">
    <source>
        <dbReference type="EMBL" id="EFC41364.1"/>
    </source>
</evidence>
<dbReference type="Pfam" id="PF01189">
    <property type="entry name" value="Methyltr_RsmB-F"/>
    <property type="match status" value="1"/>
</dbReference>
<reference evidence="12 13" key="1">
    <citation type="journal article" date="2010" name="Cell">
        <title>The genome of Naegleria gruberi illuminates early eukaryotic versatility.</title>
        <authorList>
            <person name="Fritz-Laylin L.K."/>
            <person name="Prochnik S.E."/>
            <person name="Ginger M.L."/>
            <person name="Dacks J.B."/>
            <person name="Carpenter M.L."/>
            <person name="Field M.C."/>
            <person name="Kuo A."/>
            <person name="Paredez A."/>
            <person name="Chapman J."/>
            <person name="Pham J."/>
            <person name="Shu S."/>
            <person name="Neupane R."/>
            <person name="Cipriano M."/>
            <person name="Mancuso J."/>
            <person name="Tu H."/>
            <person name="Salamov A."/>
            <person name="Lindquist E."/>
            <person name="Shapiro H."/>
            <person name="Lucas S."/>
            <person name="Grigoriev I.V."/>
            <person name="Cande W.Z."/>
            <person name="Fulton C."/>
            <person name="Rokhsar D.S."/>
            <person name="Dawson S.C."/>
        </authorList>
    </citation>
    <scope>NUCLEOTIDE SEQUENCE [LARGE SCALE GENOMIC DNA]</scope>
    <source>
        <strain evidence="12 13">NEG-M</strain>
    </source>
</reference>
<dbReference type="SUPFAM" id="SSF53335">
    <property type="entry name" value="S-adenosyl-L-methionine-dependent methyltransferases"/>
    <property type="match status" value="1"/>
</dbReference>
<dbReference type="KEGG" id="ngr:NAEGRDRAFT_80707"/>
<gene>
    <name evidence="12" type="ORF">NAEGRDRAFT_80707</name>
</gene>
<keyword evidence="6" id="KW-0819">tRNA processing</keyword>
<keyword evidence="4 9" id="KW-0808">Transferase</keyword>
<evidence type="ECO:0000256" key="1">
    <source>
        <dbReference type="ARBA" id="ARBA00004123"/>
    </source>
</evidence>
<dbReference type="InterPro" id="IPR029063">
    <property type="entry name" value="SAM-dependent_MTases_sf"/>
</dbReference>
<dbReference type="GO" id="GO:0030488">
    <property type="term" value="P:tRNA methylation"/>
    <property type="evidence" value="ECO:0007669"/>
    <property type="project" value="UniProtKB-ARBA"/>
</dbReference>
<evidence type="ECO:0000256" key="7">
    <source>
        <dbReference type="ARBA" id="ARBA00022884"/>
    </source>
</evidence>
<dbReference type="InterPro" id="IPR049560">
    <property type="entry name" value="MeTrfase_RsmB-F_NOP2_cat"/>
</dbReference>
<feature type="binding site" evidence="9">
    <location>
        <position position="231"/>
    </location>
    <ligand>
        <name>S-adenosyl-L-methionine</name>
        <dbReference type="ChEBI" id="CHEBI:59789"/>
    </ligand>
</feature>
<dbReference type="EMBL" id="GG738886">
    <property type="protein sequence ID" value="EFC41364.1"/>
    <property type="molecule type" value="Genomic_DNA"/>
</dbReference>
<feature type="binding site" evidence="9">
    <location>
        <position position="260"/>
    </location>
    <ligand>
        <name>S-adenosyl-L-methionine</name>
        <dbReference type="ChEBI" id="CHEBI:59789"/>
    </ligand>
</feature>
<evidence type="ECO:0000256" key="4">
    <source>
        <dbReference type="ARBA" id="ARBA00022679"/>
    </source>
</evidence>
<dbReference type="eggNOG" id="KOG2198">
    <property type="taxonomic scope" value="Eukaryota"/>
</dbReference>
<dbReference type="OMA" id="ILADMPC"/>
<keyword evidence="2" id="KW-0820">tRNA-binding</keyword>
<dbReference type="GO" id="GO:0000049">
    <property type="term" value="F:tRNA binding"/>
    <property type="evidence" value="ECO:0007669"/>
    <property type="project" value="UniProtKB-KW"/>
</dbReference>
<keyword evidence="13" id="KW-1185">Reference proteome</keyword>
<name>D2VP37_NAEGR</name>
<dbReference type="InterPro" id="IPR001678">
    <property type="entry name" value="MeTrfase_RsmB-F_NOP2_dom"/>
</dbReference>
<dbReference type="STRING" id="5762.D2VP37"/>
<dbReference type="GeneID" id="8856041"/>
<dbReference type="AlphaFoldDB" id="D2VP37"/>
<organism evidence="13">
    <name type="scientific">Naegleria gruberi</name>
    <name type="common">Amoeba</name>
    <dbReference type="NCBI Taxonomy" id="5762"/>
    <lineage>
        <taxon>Eukaryota</taxon>
        <taxon>Discoba</taxon>
        <taxon>Heterolobosea</taxon>
        <taxon>Tetramitia</taxon>
        <taxon>Eutetramitia</taxon>
        <taxon>Vahlkampfiidae</taxon>
        <taxon>Naegleria</taxon>
    </lineage>
</organism>
<dbReference type="GO" id="GO:0016428">
    <property type="term" value="F:tRNA (cytidine-5-)-methyltransferase activity"/>
    <property type="evidence" value="ECO:0007669"/>
    <property type="project" value="InterPro"/>
</dbReference>
<feature type="region of interest" description="Disordered" evidence="10">
    <location>
        <begin position="1"/>
        <end position="24"/>
    </location>
</feature>
<dbReference type="InterPro" id="IPR023270">
    <property type="entry name" value="RCMT_NCL1"/>
</dbReference>
<keyword evidence="8" id="KW-0539">Nucleus</keyword>
<dbReference type="InterPro" id="IPR057285">
    <property type="entry name" value="Pre-PUA_NSUN2"/>
</dbReference>
<evidence type="ECO:0000256" key="3">
    <source>
        <dbReference type="ARBA" id="ARBA00022603"/>
    </source>
</evidence>
<evidence type="ECO:0000256" key="5">
    <source>
        <dbReference type="ARBA" id="ARBA00022691"/>
    </source>
</evidence>
<feature type="domain" description="SAM-dependent MTase RsmB/NOP-type" evidence="11">
    <location>
        <begin position="98"/>
        <end position="441"/>
    </location>
</feature>
<dbReference type="PRINTS" id="PR02011">
    <property type="entry name" value="RCMTNCL1"/>
</dbReference>
<dbReference type="PANTHER" id="PTHR22808">
    <property type="entry name" value="NCL1 YEAST -RELATED NOL1/NOP2/FMU SUN DOMAIN-CONTAINING"/>
    <property type="match status" value="1"/>
</dbReference>
<keyword evidence="7 9" id="KW-0694">RNA-binding</keyword>
<comment type="subcellular location">
    <subcellularLocation>
        <location evidence="1">Nucleus</location>
    </subcellularLocation>
</comment>
<evidence type="ECO:0000256" key="2">
    <source>
        <dbReference type="ARBA" id="ARBA00022555"/>
    </source>
</evidence>
<evidence type="ECO:0000256" key="6">
    <source>
        <dbReference type="ARBA" id="ARBA00022694"/>
    </source>
</evidence>
<feature type="binding site" evidence="9">
    <location>
        <begin position="198"/>
        <end position="204"/>
    </location>
    <ligand>
        <name>S-adenosyl-L-methionine</name>
        <dbReference type="ChEBI" id="CHEBI:59789"/>
    </ligand>
</feature>
<protein>
    <submittedName>
        <fullName evidence="12">Predicted protein</fullName>
    </submittedName>
</protein>